<feature type="compositionally biased region" description="Polar residues" evidence="2">
    <location>
        <begin position="755"/>
        <end position="792"/>
    </location>
</feature>
<feature type="compositionally biased region" description="Acidic residues" evidence="2">
    <location>
        <begin position="641"/>
        <end position="651"/>
    </location>
</feature>
<comment type="caution">
    <text evidence="3">The sequence shown here is derived from an EMBL/GenBank/DDBJ whole genome shotgun (WGS) entry which is preliminary data.</text>
</comment>
<feature type="compositionally biased region" description="Basic and acidic residues" evidence="2">
    <location>
        <begin position="682"/>
        <end position="698"/>
    </location>
</feature>
<feature type="compositionally biased region" description="Basic and acidic residues" evidence="2">
    <location>
        <begin position="596"/>
        <end position="640"/>
    </location>
</feature>
<name>A0ABR2GPN0_9EUKA</name>
<feature type="compositionally biased region" description="Basic and acidic residues" evidence="2">
    <location>
        <begin position="490"/>
        <end position="501"/>
    </location>
</feature>
<dbReference type="Proteomes" id="UP001470230">
    <property type="component" value="Unassembled WGS sequence"/>
</dbReference>
<feature type="coiled-coil region" evidence="1">
    <location>
        <begin position="995"/>
        <end position="1067"/>
    </location>
</feature>
<evidence type="ECO:0000256" key="2">
    <source>
        <dbReference type="SAM" id="MobiDB-lite"/>
    </source>
</evidence>
<evidence type="ECO:0000256" key="1">
    <source>
        <dbReference type="SAM" id="Coils"/>
    </source>
</evidence>
<sequence>MLNFQTSNDNQQNIEQKLASNRQSKDLDQMLEQKSNISFYSTFPNKSNQTNNLFNPNIQLPKDHLNFSRQFNFNEINKDEISENELNEEVYKIMSSTFGESLSSMKTEKLKSSIKQILQNQVAIWLNQDYYNEIDESQDQSDIDDNQEYDYESEIDEFEEPINDEFDITNVYDEISRDLDSSLDKLSTNKNKKELKTAISHILYSYLGKVADYNANDSDQPKSINIYLPQAWPNNIYEAYIANYPMCTIQTDQQTQDQAESDELDEDLEFLNALIAEREEKKLRETLNKTIPKCKQKICNSKNENKPSTQKLNGLHSDDSSSQKGKDIAFLTNEVNATKNKPQNSIISQTTQYDNSTFSDKPPNQTTLPQSQNSFTFSDKPPNQTTLPQSQNSFTFSDKPPNSFIFNFERSNFKSVPSNDGPTSKFNFNFDLPKASQSNDADVKSDGIAKPSFSFFIRKPFSSLGQQVSAPGKAEAGQKELPPKGNTNEKLLKVSIHEPEHPASSLPLSPKSVRTRITNQESGPKVEQEKEKRKSSSLENETEAKSALKNDMAVLEEEEVTDVQPQEAKMYNEQEDVVDQPEQTQKDGTEESNTAQKEKEEDKSDNKQEEDKSDNKQEEDKSEIEAQKEETKKDLRKDEVPVLEEEEEDVENQSAIDQISTDKLQQEPATESRAVAGMEAGRGTEIETADKLETRTSEEGTPDTELPTPSFQLQEPSHEESSSQSSSSPRRIRIKSPRVDSSGSESMPIREPDSGFQSSPRTSSGRVRSEQIPTPLQLGKLSTTAPTDTPKSATIIAPNPEQVNQVSSSRSSQHISVMAPKSIQVSSSQSNHRPQPPITAATMKEASNSPRRSVPITPALLNLKKKAKREEPLDDITVEQLQQLLFILNEERKIHAREHHYKEGLMCNSVIHHVSKFYEIAKKKRNGESQNDDFPLKEFDEKTVEIEKEIIARHADNRKKILSSQKVEIERVVKKEESLKRKLNYLLAQERFKEAEEVQKLIDIKKKEEEEEKSNSEGNDRSDELFDSDYSIVNLKEKHQQEILNFEENCKIELQKFREDRSKLRQEMINNRVIIKEDIISTPKLEHLHPNSTSESLTYKKEG</sequence>
<evidence type="ECO:0000313" key="4">
    <source>
        <dbReference type="Proteomes" id="UP001470230"/>
    </source>
</evidence>
<feature type="region of interest" description="Disordered" evidence="2">
    <location>
        <begin position="353"/>
        <end position="398"/>
    </location>
</feature>
<feature type="compositionally biased region" description="Polar residues" evidence="2">
    <location>
        <begin position="353"/>
        <end position="396"/>
    </location>
</feature>
<reference evidence="3 4" key="1">
    <citation type="submission" date="2024-04" db="EMBL/GenBank/DDBJ databases">
        <title>Tritrichomonas musculus Genome.</title>
        <authorList>
            <person name="Alves-Ferreira E."/>
            <person name="Grigg M."/>
            <person name="Lorenzi H."/>
            <person name="Galac M."/>
        </authorList>
    </citation>
    <scope>NUCLEOTIDE SEQUENCE [LARGE SCALE GENOMIC DNA]</scope>
    <source>
        <strain evidence="3 4">EAF2021</strain>
    </source>
</reference>
<protein>
    <submittedName>
        <fullName evidence="3">Uncharacterized protein</fullName>
    </submittedName>
</protein>
<keyword evidence="1" id="KW-0175">Coiled coil</keyword>
<accession>A0ABR2GPN0</accession>
<feature type="compositionally biased region" description="Basic and acidic residues" evidence="2">
    <location>
        <begin position="524"/>
        <end position="548"/>
    </location>
</feature>
<feature type="region of interest" description="Disordered" evidence="2">
    <location>
        <begin position="298"/>
        <end position="324"/>
    </location>
</feature>
<proteinExistence type="predicted"/>
<feature type="compositionally biased region" description="Polar residues" evidence="2">
    <location>
        <begin position="652"/>
        <end position="669"/>
    </location>
</feature>
<organism evidence="3 4">
    <name type="scientific">Tritrichomonas musculus</name>
    <dbReference type="NCBI Taxonomy" id="1915356"/>
    <lineage>
        <taxon>Eukaryota</taxon>
        <taxon>Metamonada</taxon>
        <taxon>Parabasalia</taxon>
        <taxon>Tritrichomonadida</taxon>
        <taxon>Tritrichomonadidae</taxon>
        <taxon>Tritrichomonas</taxon>
    </lineage>
</organism>
<evidence type="ECO:0000313" key="3">
    <source>
        <dbReference type="EMBL" id="KAK8835898.1"/>
    </source>
</evidence>
<dbReference type="EMBL" id="JAPFFF010000072">
    <property type="protein sequence ID" value="KAK8835898.1"/>
    <property type="molecule type" value="Genomic_DNA"/>
</dbReference>
<feature type="compositionally biased region" description="Polar residues" evidence="2">
    <location>
        <begin position="298"/>
        <end position="312"/>
    </location>
</feature>
<feature type="region of interest" description="Disordered" evidence="2">
    <location>
        <begin position="467"/>
        <end position="805"/>
    </location>
</feature>
<gene>
    <name evidence="3" type="ORF">M9Y10_040276</name>
</gene>
<keyword evidence="4" id="KW-1185">Reference proteome</keyword>